<reference evidence="2" key="1">
    <citation type="submission" date="2022-11" db="EMBL/GenBank/DDBJ databases">
        <title>Centuries of genome instability and evolution in soft-shell clam transmissible cancer (bioRxiv).</title>
        <authorList>
            <person name="Hart S.F.M."/>
            <person name="Yonemitsu M.A."/>
            <person name="Giersch R.M."/>
            <person name="Beal B.F."/>
            <person name="Arriagada G."/>
            <person name="Davis B.W."/>
            <person name="Ostrander E.A."/>
            <person name="Goff S.P."/>
            <person name="Metzger M.J."/>
        </authorList>
    </citation>
    <scope>NUCLEOTIDE SEQUENCE</scope>
    <source>
        <strain evidence="2">MELC-2E11</strain>
        <tissue evidence="2">Siphon/mantle</tissue>
    </source>
</reference>
<dbReference type="PANTHER" id="PTHR24401:SF29">
    <property type="entry name" value="SI:CH211-243P7.3-RELATED"/>
    <property type="match status" value="1"/>
</dbReference>
<evidence type="ECO:0000313" key="3">
    <source>
        <dbReference type="Proteomes" id="UP001164746"/>
    </source>
</evidence>
<evidence type="ECO:0000313" key="2">
    <source>
        <dbReference type="EMBL" id="WAR12550.1"/>
    </source>
</evidence>
<sequence length="300" mass="32699">MYCSLVSHEVNKNFAHPLLVWMPRRLWAIKVSCHVPEGAGDRWSARCGEGGAKPDWLLLRGNCWSARCGEGGAEPDWLLLRGTRATSPRSPFCGPGEQRQPAAPEAGGGAQPGVDDQDPALPRRLPVCLRLQCGRQAGRERSTPVSSGSPGRVAPDRLLPGHNGSQRSWLARAVLLMSVLISRAGYGLASMVDGIVDRYDRAAEDPPQVLYVDRDCCGDSEIHRMFHAWPLIKVHAHILYPLFMSRLSKAIFEWSSEDLEKLKEAPGGAAQQRGHLPLADQARAGRSAGVVPAESRRTPA</sequence>
<protein>
    <submittedName>
        <fullName evidence="2">Uncharacterized protein</fullName>
    </submittedName>
</protein>
<organism evidence="2 3">
    <name type="scientific">Mya arenaria</name>
    <name type="common">Soft-shell clam</name>
    <dbReference type="NCBI Taxonomy" id="6604"/>
    <lineage>
        <taxon>Eukaryota</taxon>
        <taxon>Metazoa</taxon>
        <taxon>Spiralia</taxon>
        <taxon>Lophotrochozoa</taxon>
        <taxon>Mollusca</taxon>
        <taxon>Bivalvia</taxon>
        <taxon>Autobranchia</taxon>
        <taxon>Heteroconchia</taxon>
        <taxon>Euheterodonta</taxon>
        <taxon>Imparidentia</taxon>
        <taxon>Neoheterodontei</taxon>
        <taxon>Myida</taxon>
        <taxon>Myoidea</taxon>
        <taxon>Myidae</taxon>
        <taxon>Mya</taxon>
    </lineage>
</organism>
<feature type="region of interest" description="Disordered" evidence="1">
    <location>
        <begin position="136"/>
        <end position="160"/>
    </location>
</feature>
<keyword evidence="3" id="KW-1185">Reference proteome</keyword>
<gene>
    <name evidence="2" type="ORF">MAR_026730</name>
</gene>
<proteinExistence type="predicted"/>
<dbReference type="PANTHER" id="PTHR24401">
    <property type="entry name" value="SI:CH211-243P7.3-RELATED"/>
    <property type="match status" value="1"/>
</dbReference>
<accession>A0ABY7ETD5</accession>
<feature type="region of interest" description="Disordered" evidence="1">
    <location>
        <begin position="263"/>
        <end position="300"/>
    </location>
</feature>
<name>A0ABY7ETD5_MYAAR</name>
<dbReference type="Proteomes" id="UP001164746">
    <property type="component" value="Chromosome 8"/>
</dbReference>
<dbReference type="EMBL" id="CP111019">
    <property type="protein sequence ID" value="WAR12550.1"/>
    <property type="molecule type" value="Genomic_DNA"/>
</dbReference>
<feature type="region of interest" description="Disordered" evidence="1">
    <location>
        <begin position="88"/>
        <end position="119"/>
    </location>
</feature>
<evidence type="ECO:0000256" key="1">
    <source>
        <dbReference type="SAM" id="MobiDB-lite"/>
    </source>
</evidence>